<keyword evidence="2" id="KW-0238">DNA-binding</keyword>
<dbReference type="GO" id="GO:0003700">
    <property type="term" value="F:DNA-binding transcription factor activity"/>
    <property type="evidence" value="ECO:0007669"/>
    <property type="project" value="TreeGrafter"/>
</dbReference>
<dbReference type="RefSeq" id="WP_197685013.1">
    <property type="nucleotide sequence ID" value="NZ_LT629750.1"/>
</dbReference>
<dbReference type="InterPro" id="IPR036388">
    <property type="entry name" value="WH-like_DNA-bd_sf"/>
</dbReference>
<dbReference type="SUPFAM" id="SSF46785">
    <property type="entry name" value="Winged helix' DNA-binding domain"/>
    <property type="match status" value="1"/>
</dbReference>
<gene>
    <name evidence="5" type="ORF">SAMN05444158_7325</name>
</gene>
<accession>A0A1H2BM24</accession>
<dbReference type="InterPro" id="IPR036390">
    <property type="entry name" value="WH_DNA-bd_sf"/>
</dbReference>
<evidence type="ECO:0000313" key="6">
    <source>
        <dbReference type="Proteomes" id="UP000243904"/>
    </source>
</evidence>
<dbReference type="Gene3D" id="1.10.10.10">
    <property type="entry name" value="Winged helix-like DNA-binding domain superfamily/Winged helix DNA-binding domain"/>
    <property type="match status" value="1"/>
</dbReference>
<dbReference type="Pfam" id="PF01614">
    <property type="entry name" value="IclR_C"/>
    <property type="match status" value="1"/>
</dbReference>
<dbReference type="AlphaFoldDB" id="A0A1H2BM24"/>
<dbReference type="SMART" id="SM00346">
    <property type="entry name" value="HTH_ICLR"/>
    <property type="match status" value="1"/>
</dbReference>
<dbReference type="PANTHER" id="PTHR30136">
    <property type="entry name" value="HELIX-TURN-HELIX TRANSCRIPTIONAL REGULATOR, ICLR FAMILY"/>
    <property type="match status" value="1"/>
</dbReference>
<keyword evidence="3" id="KW-0804">Transcription</keyword>
<feature type="domain" description="IclR-ED" evidence="4">
    <location>
        <begin position="76"/>
        <end position="260"/>
    </location>
</feature>
<dbReference type="Pfam" id="PF09339">
    <property type="entry name" value="HTH_IclR"/>
    <property type="match status" value="1"/>
</dbReference>
<dbReference type="GO" id="GO:0003677">
    <property type="term" value="F:DNA binding"/>
    <property type="evidence" value="ECO:0007669"/>
    <property type="project" value="UniProtKB-KW"/>
</dbReference>
<keyword evidence="1" id="KW-0805">Transcription regulation</keyword>
<name>A0A1H2BM24_9BRAD</name>
<reference evidence="6" key="1">
    <citation type="submission" date="2016-10" db="EMBL/GenBank/DDBJ databases">
        <authorList>
            <person name="Varghese N."/>
            <person name="Submissions S."/>
        </authorList>
    </citation>
    <scope>NUCLEOTIDE SEQUENCE [LARGE SCALE GENOMIC DNA]</scope>
    <source>
        <strain evidence="6">GAS369</strain>
    </source>
</reference>
<dbReference type="GO" id="GO:0045892">
    <property type="term" value="P:negative regulation of DNA-templated transcription"/>
    <property type="evidence" value="ECO:0007669"/>
    <property type="project" value="TreeGrafter"/>
</dbReference>
<dbReference type="InterPro" id="IPR029016">
    <property type="entry name" value="GAF-like_dom_sf"/>
</dbReference>
<evidence type="ECO:0000313" key="5">
    <source>
        <dbReference type="EMBL" id="SDT59238.1"/>
    </source>
</evidence>
<keyword evidence="6" id="KW-1185">Reference proteome</keyword>
<dbReference type="SUPFAM" id="SSF55781">
    <property type="entry name" value="GAF domain-like"/>
    <property type="match status" value="1"/>
</dbReference>
<evidence type="ECO:0000256" key="3">
    <source>
        <dbReference type="ARBA" id="ARBA00023163"/>
    </source>
</evidence>
<sequence>MPASNATSGERSSEGMGGLAKGLAIIEALATHGMLSVSDAARASNITRAAARRCLITLTELGYVEQSGREFRPLPRLRKLGGAITRRDQMARLAEPLLARARDELSESVSLAVLDNDKPLFIARAEAEHILSTGVRVGAHLPVYCSATGRVLLSQFSDEEITQRLGRKSFHQRTPHTIVKPTALLAEIQAVRKRAYAISDEELELGMRALAVPVFGENREIVAAISVSAASARVRAADLRHHFLPVLQSCSKTLSEAIGKAD</sequence>
<evidence type="ECO:0000259" key="4">
    <source>
        <dbReference type="PROSITE" id="PS51078"/>
    </source>
</evidence>
<dbReference type="InterPro" id="IPR014757">
    <property type="entry name" value="Tscrpt_reg_IclR_C"/>
</dbReference>
<evidence type="ECO:0000256" key="2">
    <source>
        <dbReference type="ARBA" id="ARBA00023125"/>
    </source>
</evidence>
<organism evidence="5 6">
    <name type="scientific">Bradyrhizobium canariense</name>
    <dbReference type="NCBI Taxonomy" id="255045"/>
    <lineage>
        <taxon>Bacteria</taxon>
        <taxon>Pseudomonadati</taxon>
        <taxon>Pseudomonadota</taxon>
        <taxon>Alphaproteobacteria</taxon>
        <taxon>Hyphomicrobiales</taxon>
        <taxon>Nitrobacteraceae</taxon>
        <taxon>Bradyrhizobium</taxon>
    </lineage>
</organism>
<dbReference type="InterPro" id="IPR005471">
    <property type="entry name" value="Tscrpt_reg_IclR_N"/>
</dbReference>
<protein>
    <submittedName>
        <fullName evidence="5">Transcriptional regulator, IclR family</fullName>
    </submittedName>
</protein>
<dbReference type="Gene3D" id="3.30.450.40">
    <property type="match status" value="1"/>
</dbReference>
<dbReference type="PANTHER" id="PTHR30136:SF34">
    <property type="entry name" value="TRANSCRIPTIONAL REGULATOR"/>
    <property type="match status" value="1"/>
</dbReference>
<dbReference type="Proteomes" id="UP000243904">
    <property type="component" value="Chromosome I"/>
</dbReference>
<proteinExistence type="predicted"/>
<dbReference type="PROSITE" id="PS51078">
    <property type="entry name" value="ICLR_ED"/>
    <property type="match status" value="1"/>
</dbReference>
<dbReference type="EMBL" id="LT629750">
    <property type="protein sequence ID" value="SDT59238.1"/>
    <property type="molecule type" value="Genomic_DNA"/>
</dbReference>
<evidence type="ECO:0000256" key="1">
    <source>
        <dbReference type="ARBA" id="ARBA00023015"/>
    </source>
</evidence>
<dbReference type="InterPro" id="IPR050707">
    <property type="entry name" value="HTH_MetabolicPath_Reg"/>
</dbReference>